<dbReference type="OrthoDB" id="287565at2"/>
<evidence type="ECO:0000313" key="4">
    <source>
        <dbReference type="Proteomes" id="UP000185003"/>
    </source>
</evidence>
<feature type="domain" description="Activator of Hsp90 ATPase homologue 1/2-like C-terminal" evidence="2">
    <location>
        <begin position="11"/>
        <end position="131"/>
    </location>
</feature>
<dbReference type="Pfam" id="PF08327">
    <property type="entry name" value="AHSA1"/>
    <property type="match status" value="1"/>
</dbReference>
<protein>
    <submittedName>
        <fullName evidence="3">Uncharacterized conserved protein YndB, AHSA1/START domain</fullName>
    </submittedName>
</protein>
<organism evidence="3 4">
    <name type="scientific">Chitinophaga niabensis</name>
    <dbReference type="NCBI Taxonomy" id="536979"/>
    <lineage>
        <taxon>Bacteria</taxon>
        <taxon>Pseudomonadati</taxon>
        <taxon>Bacteroidota</taxon>
        <taxon>Chitinophagia</taxon>
        <taxon>Chitinophagales</taxon>
        <taxon>Chitinophagaceae</taxon>
        <taxon>Chitinophaga</taxon>
    </lineage>
</organism>
<accession>A0A1N6K400</accession>
<dbReference type="STRING" id="536979.SAMN04488055_5030"/>
<dbReference type="RefSeq" id="WP_074242299.1">
    <property type="nucleotide sequence ID" value="NZ_FSRA01000002.1"/>
</dbReference>
<reference evidence="3 4" key="1">
    <citation type="submission" date="2016-11" db="EMBL/GenBank/DDBJ databases">
        <authorList>
            <person name="Jaros S."/>
            <person name="Januszkiewicz K."/>
            <person name="Wedrychowicz H."/>
        </authorList>
    </citation>
    <scope>NUCLEOTIDE SEQUENCE [LARGE SCALE GENOMIC DNA]</scope>
    <source>
        <strain evidence="3 4">DSM 24787</strain>
    </source>
</reference>
<dbReference type="Proteomes" id="UP000185003">
    <property type="component" value="Unassembled WGS sequence"/>
</dbReference>
<dbReference type="InterPro" id="IPR013538">
    <property type="entry name" value="ASHA1/2-like_C"/>
</dbReference>
<sequence length="144" mass="16644">MANIEHVQYIKAPAAKVYEVITTEKGLGATWTTQLIVQPEVGFINQFDFDDNYATKMKVVELAENEKVVWECIEADSEPAWVGTSVSFELTEKNGRTAVLFRHLNWKEVSECFRFCNYNWAMFLFSLKTYCETGTGMPYQLRVF</sequence>
<dbReference type="EMBL" id="FSRA01000002">
    <property type="protein sequence ID" value="SIO51270.1"/>
    <property type="molecule type" value="Genomic_DNA"/>
</dbReference>
<keyword evidence="4" id="KW-1185">Reference proteome</keyword>
<name>A0A1N6K400_9BACT</name>
<dbReference type="Gene3D" id="3.30.530.20">
    <property type="match status" value="1"/>
</dbReference>
<evidence type="ECO:0000256" key="1">
    <source>
        <dbReference type="ARBA" id="ARBA00006817"/>
    </source>
</evidence>
<proteinExistence type="inferred from homology"/>
<dbReference type="CDD" id="cd07814">
    <property type="entry name" value="SRPBCC_CalC_Aha1-like"/>
    <property type="match status" value="1"/>
</dbReference>
<evidence type="ECO:0000259" key="2">
    <source>
        <dbReference type="Pfam" id="PF08327"/>
    </source>
</evidence>
<comment type="similarity">
    <text evidence="1">Belongs to the AHA1 family.</text>
</comment>
<dbReference type="AlphaFoldDB" id="A0A1N6K400"/>
<dbReference type="InterPro" id="IPR023393">
    <property type="entry name" value="START-like_dom_sf"/>
</dbReference>
<gene>
    <name evidence="3" type="ORF">SAMN04488055_5030</name>
</gene>
<dbReference type="SUPFAM" id="SSF55961">
    <property type="entry name" value="Bet v1-like"/>
    <property type="match status" value="1"/>
</dbReference>
<evidence type="ECO:0000313" key="3">
    <source>
        <dbReference type="EMBL" id="SIO51270.1"/>
    </source>
</evidence>